<dbReference type="InterPro" id="IPR050838">
    <property type="entry name" value="Ketopantoate_reductase"/>
</dbReference>
<evidence type="ECO:0000313" key="15">
    <source>
        <dbReference type="EMBL" id="OIV35419.1"/>
    </source>
</evidence>
<evidence type="ECO:0000256" key="3">
    <source>
        <dbReference type="ARBA" id="ARBA00007870"/>
    </source>
</evidence>
<name>A0A1J7B9T8_9ACTN</name>
<reference evidence="15 16" key="1">
    <citation type="submission" date="2016-10" db="EMBL/GenBank/DDBJ databases">
        <title>Genome sequence of Streptomyces gilvigriseus MUSC 26.</title>
        <authorList>
            <person name="Lee L.-H."/>
            <person name="Ser H.-L."/>
        </authorList>
    </citation>
    <scope>NUCLEOTIDE SEQUENCE [LARGE SCALE GENOMIC DNA]</scope>
    <source>
        <strain evidence="15 16">MUSC 26</strain>
    </source>
</reference>
<dbReference type="OrthoDB" id="8555723at2"/>
<evidence type="ECO:0000259" key="14">
    <source>
        <dbReference type="Pfam" id="PF08546"/>
    </source>
</evidence>
<dbReference type="InterPro" id="IPR013332">
    <property type="entry name" value="KPR_N"/>
</dbReference>
<comment type="similarity">
    <text evidence="3 11">Belongs to the ketopantoate reductase family.</text>
</comment>
<dbReference type="EMBL" id="MLCF01000156">
    <property type="protein sequence ID" value="OIV35419.1"/>
    <property type="molecule type" value="Genomic_DNA"/>
</dbReference>
<dbReference type="Gene3D" id="3.40.50.720">
    <property type="entry name" value="NAD(P)-binding Rossmann-like Domain"/>
    <property type="match status" value="1"/>
</dbReference>
<protein>
    <recommendedName>
        <fullName evidence="5 11">2-dehydropantoate 2-reductase</fullName>
        <ecNumber evidence="4 11">1.1.1.169</ecNumber>
    </recommendedName>
    <alternativeName>
        <fullName evidence="9 11">Ketopantoate reductase</fullName>
    </alternativeName>
</protein>
<dbReference type="STRING" id="1428644.BIV57_21755"/>
<accession>A0A1J7B9T8</accession>
<evidence type="ECO:0000313" key="16">
    <source>
        <dbReference type="Proteomes" id="UP000243342"/>
    </source>
</evidence>
<proteinExistence type="inferred from homology"/>
<evidence type="ECO:0000256" key="5">
    <source>
        <dbReference type="ARBA" id="ARBA00019465"/>
    </source>
</evidence>
<dbReference type="GO" id="GO:0050661">
    <property type="term" value="F:NADP binding"/>
    <property type="evidence" value="ECO:0007669"/>
    <property type="project" value="TreeGrafter"/>
</dbReference>
<dbReference type="InterPro" id="IPR008927">
    <property type="entry name" value="6-PGluconate_DH-like_C_sf"/>
</dbReference>
<dbReference type="InterPro" id="IPR013328">
    <property type="entry name" value="6PGD_dom2"/>
</dbReference>
<evidence type="ECO:0000256" key="2">
    <source>
        <dbReference type="ARBA" id="ARBA00004994"/>
    </source>
</evidence>
<evidence type="ECO:0000256" key="7">
    <source>
        <dbReference type="ARBA" id="ARBA00022857"/>
    </source>
</evidence>
<keyword evidence="7 11" id="KW-0521">NADP</keyword>
<comment type="catalytic activity">
    <reaction evidence="10 11">
        <text>(R)-pantoate + NADP(+) = 2-dehydropantoate + NADPH + H(+)</text>
        <dbReference type="Rhea" id="RHEA:16233"/>
        <dbReference type="ChEBI" id="CHEBI:11561"/>
        <dbReference type="ChEBI" id="CHEBI:15378"/>
        <dbReference type="ChEBI" id="CHEBI:15980"/>
        <dbReference type="ChEBI" id="CHEBI:57783"/>
        <dbReference type="ChEBI" id="CHEBI:58349"/>
        <dbReference type="EC" id="1.1.1.169"/>
    </reaction>
</comment>
<evidence type="ECO:0000256" key="4">
    <source>
        <dbReference type="ARBA" id="ARBA00013014"/>
    </source>
</evidence>
<organism evidence="15 16">
    <name type="scientific">Mangrovactinospora gilvigrisea</name>
    <dbReference type="NCBI Taxonomy" id="1428644"/>
    <lineage>
        <taxon>Bacteria</taxon>
        <taxon>Bacillati</taxon>
        <taxon>Actinomycetota</taxon>
        <taxon>Actinomycetes</taxon>
        <taxon>Kitasatosporales</taxon>
        <taxon>Streptomycetaceae</taxon>
        <taxon>Mangrovactinospora</taxon>
    </lineage>
</organism>
<comment type="function">
    <text evidence="1 11">Catalyzes the NADPH-dependent reduction of ketopantoate into pantoic acid.</text>
</comment>
<dbReference type="EC" id="1.1.1.169" evidence="4 11"/>
<keyword evidence="6 11" id="KW-0566">Pantothenate biosynthesis</keyword>
<evidence type="ECO:0000256" key="12">
    <source>
        <dbReference type="SAM" id="MobiDB-lite"/>
    </source>
</evidence>
<evidence type="ECO:0000256" key="6">
    <source>
        <dbReference type="ARBA" id="ARBA00022655"/>
    </source>
</evidence>
<dbReference type="SUPFAM" id="SSF48179">
    <property type="entry name" value="6-phosphogluconate dehydrogenase C-terminal domain-like"/>
    <property type="match status" value="1"/>
</dbReference>
<comment type="caution">
    <text evidence="15">The sequence shown here is derived from an EMBL/GenBank/DDBJ whole genome shotgun (WGS) entry which is preliminary data.</text>
</comment>
<dbReference type="PANTHER" id="PTHR43765">
    <property type="entry name" value="2-DEHYDROPANTOATE 2-REDUCTASE-RELATED"/>
    <property type="match status" value="1"/>
</dbReference>
<dbReference type="Gene3D" id="1.10.1040.10">
    <property type="entry name" value="N-(1-d-carboxylethyl)-l-norvaline Dehydrogenase, domain 2"/>
    <property type="match status" value="1"/>
</dbReference>
<dbReference type="Proteomes" id="UP000243342">
    <property type="component" value="Unassembled WGS sequence"/>
</dbReference>
<dbReference type="FunFam" id="1.10.1040.10:FF:000017">
    <property type="entry name" value="2-dehydropantoate 2-reductase"/>
    <property type="match status" value="1"/>
</dbReference>
<evidence type="ECO:0000259" key="13">
    <source>
        <dbReference type="Pfam" id="PF02558"/>
    </source>
</evidence>
<keyword evidence="16" id="KW-1185">Reference proteome</keyword>
<evidence type="ECO:0000256" key="11">
    <source>
        <dbReference type="RuleBase" id="RU362068"/>
    </source>
</evidence>
<evidence type="ECO:0000256" key="1">
    <source>
        <dbReference type="ARBA" id="ARBA00002919"/>
    </source>
</evidence>
<evidence type="ECO:0000256" key="10">
    <source>
        <dbReference type="ARBA" id="ARBA00048793"/>
    </source>
</evidence>
<evidence type="ECO:0000256" key="8">
    <source>
        <dbReference type="ARBA" id="ARBA00023002"/>
    </source>
</evidence>
<dbReference type="NCBIfam" id="TIGR00745">
    <property type="entry name" value="apbA_panE"/>
    <property type="match status" value="1"/>
</dbReference>
<dbReference type="GO" id="GO:0005737">
    <property type="term" value="C:cytoplasm"/>
    <property type="evidence" value="ECO:0007669"/>
    <property type="project" value="TreeGrafter"/>
</dbReference>
<feature type="domain" description="Ketopantoate reductase C-terminal" evidence="14">
    <location>
        <begin position="200"/>
        <end position="321"/>
    </location>
</feature>
<sequence>MAQGARAWVAVVGVGAVGTAVGVALADGGRTVVACGGSSVLDGLSVQVDGEGRGDGEATAGGDGTRGGDGDGGPHRHRVRWLRDPGQQPPPGGPALVVLAVKAHQTAAAAPWLRALAGPDAPVLVVQNGVEHRQRLAPLVPPGTPVVPALMYLNAERTGPGRATARRTGGRGLVVPDDAAGRAVAALFAGSFLNAETAADFRTAAWRKLLTNVAGNPITALTGRRVEVFREPAVGDLLLALLEEAAAVGRAEGAALPADAPAEALTWLRALPPGAPSSMLQDRLAGRELEHEALLGPVVRGGDAHGVPVPVARAVQALVAALRP</sequence>
<dbReference type="Pfam" id="PF08546">
    <property type="entry name" value="ApbA_C"/>
    <property type="match status" value="1"/>
</dbReference>
<feature type="domain" description="Ketopantoate reductase N-terminal" evidence="13">
    <location>
        <begin position="92"/>
        <end position="167"/>
    </location>
</feature>
<gene>
    <name evidence="15" type="ORF">BIV57_21755</name>
</gene>
<keyword evidence="8 11" id="KW-0560">Oxidoreductase</keyword>
<dbReference type="GO" id="GO:0015940">
    <property type="term" value="P:pantothenate biosynthetic process"/>
    <property type="evidence" value="ECO:0007669"/>
    <property type="project" value="UniProtKB-UniPathway"/>
</dbReference>
<comment type="pathway">
    <text evidence="2 11">Cofactor biosynthesis; (R)-pantothenate biosynthesis; (R)-pantoate from 3-methyl-2-oxobutanoate: step 2/2.</text>
</comment>
<dbReference type="Pfam" id="PF02558">
    <property type="entry name" value="ApbA"/>
    <property type="match status" value="1"/>
</dbReference>
<dbReference type="PANTHER" id="PTHR43765:SF2">
    <property type="entry name" value="2-DEHYDROPANTOATE 2-REDUCTASE"/>
    <property type="match status" value="1"/>
</dbReference>
<dbReference type="RefSeq" id="WP_071658639.1">
    <property type="nucleotide sequence ID" value="NZ_MLCF01000156.1"/>
</dbReference>
<feature type="region of interest" description="Disordered" evidence="12">
    <location>
        <begin position="47"/>
        <end position="93"/>
    </location>
</feature>
<evidence type="ECO:0000256" key="9">
    <source>
        <dbReference type="ARBA" id="ARBA00032024"/>
    </source>
</evidence>
<dbReference type="GO" id="GO:0008677">
    <property type="term" value="F:2-dehydropantoate 2-reductase activity"/>
    <property type="evidence" value="ECO:0007669"/>
    <property type="project" value="UniProtKB-EC"/>
</dbReference>
<dbReference type="InterPro" id="IPR013752">
    <property type="entry name" value="KPA_reductase"/>
</dbReference>
<dbReference type="AlphaFoldDB" id="A0A1J7B9T8"/>
<dbReference type="InterPro" id="IPR003710">
    <property type="entry name" value="ApbA"/>
</dbReference>
<dbReference type="UniPathway" id="UPA00028">
    <property type="reaction ID" value="UER00004"/>
</dbReference>